<dbReference type="EMBL" id="CM043019">
    <property type="protein sequence ID" value="KAI4461909.1"/>
    <property type="molecule type" value="Genomic_DNA"/>
</dbReference>
<evidence type="ECO:0000313" key="1">
    <source>
        <dbReference type="EMBL" id="KAI4461909.1"/>
    </source>
</evidence>
<accession>A0ACB9T525</accession>
<keyword evidence="2" id="KW-1185">Reference proteome</keyword>
<proteinExistence type="predicted"/>
<comment type="caution">
    <text evidence="1">The sequence shown here is derived from an EMBL/GenBank/DDBJ whole genome shotgun (WGS) entry which is preliminary data.</text>
</comment>
<name>A0ACB9T525_HOLOL</name>
<sequence>MDIKFSNIPLTLRKDLNTILLSWDNIISEYENLNLESILFVKKKQGWNYLYRGTKTQYLVNDLEPSTCYTFKLKIYDADEVIDTIKFKASTEFEPYYNFHIIRAITKGKTSLLRKVAAQRPLLLELENKDNKTPLIIVAEIGDLSMASLLITLGANVNSQLMGSKRTPLMVSLFHNNLQISALLLDKGADISLKDCNGLTCMHYAIDSGNLETVQFIVEHGIDVNVADNKGWTGLLRADDDFVAVVMENNDEIIKYLIENGADINVKDKNGFDYYKHCEISGRNANLQDVQSPSVS</sequence>
<dbReference type="Proteomes" id="UP001056778">
    <property type="component" value="Chromosome 5"/>
</dbReference>
<evidence type="ECO:0000313" key="2">
    <source>
        <dbReference type="Proteomes" id="UP001056778"/>
    </source>
</evidence>
<protein>
    <submittedName>
        <fullName evidence="1">Ankyrin repeat ph and sec7 domain containing protein secg-related</fullName>
    </submittedName>
</protein>
<organism evidence="1 2">
    <name type="scientific">Holotrichia oblita</name>
    <name type="common">Chafer beetle</name>
    <dbReference type="NCBI Taxonomy" id="644536"/>
    <lineage>
        <taxon>Eukaryota</taxon>
        <taxon>Metazoa</taxon>
        <taxon>Ecdysozoa</taxon>
        <taxon>Arthropoda</taxon>
        <taxon>Hexapoda</taxon>
        <taxon>Insecta</taxon>
        <taxon>Pterygota</taxon>
        <taxon>Neoptera</taxon>
        <taxon>Endopterygota</taxon>
        <taxon>Coleoptera</taxon>
        <taxon>Polyphaga</taxon>
        <taxon>Scarabaeiformia</taxon>
        <taxon>Scarabaeidae</taxon>
        <taxon>Melolonthinae</taxon>
        <taxon>Holotrichia</taxon>
    </lineage>
</organism>
<gene>
    <name evidence="1" type="ORF">MML48_5g00017535</name>
</gene>
<reference evidence="1" key="1">
    <citation type="submission" date="2022-04" db="EMBL/GenBank/DDBJ databases">
        <title>Chromosome-scale genome assembly of Holotrichia oblita Faldermann.</title>
        <authorList>
            <person name="Rongchong L."/>
        </authorList>
    </citation>
    <scope>NUCLEOTIDE SEQUENCE</scope>
    <source>
        <strain evidence="1">81SQS9</strain>
    </source>
</reference>